<name>A0A8H5BJ11_9AGAR</name>
<comment type="caution">
    <text evidence="1">The sequence shown here is derived from an EMBL/GenBank/DDBJ whole genome shotgun (WGS) entry which is preliminary data.</text>
</comment>
<dbReference type="EMBL" id="JAACJJ010000016">
    <property type="protein sequence ID" value="KAF5324319.1"/>
    <property type="molecule type" value="Genomic_DNA"/>
</dbReference>
<protein>
    <recommendedName>
        <fullName evidence="3">BTB domain-containing protein</fullName>
    </recommendedName>
</protein>
<evidence type="ECO:0000313" key="2">
    <source>
        <dbReference type="Proteomes" id="UP000567179"/>
    </source>
</evidence>
<accession>A0A8H5BJ11</accession>
<gene>
    <name evidence="1" type="ORF">D9619_011091</name>
</gene>
<proteinExistence type="predicted"/>
<reference evidence="1 2" key="1">
    <citation type="journal article" date="2020" name="ISME J.">
        <title>Uncovering the hidden diversity of litter-decomposition mechanisms in mushroom-forming fungi.</title>
        <authorList>
            <person name="Floudas D."/>
            <person name="Bentzer J."/>
            <person name="Ahren D."/>
            <person name="Johansson T."/>
            <person name="Persson P."/>
            <person name="Tunlid A."/>
        </authorList>
    </citation>
    <scope>NUCLEOTIDE SEQUENCE [LARGE SCALE GENOMIC DNA]</scope>
    <source>
        <strain evidence="1 2">CBS 101986</strain>
    </source>
</reference>
<dbReference type="OrthoDB" id="2985972at2759"/>
<keyword evidence="2" id="KW-1185">Reference proteome</keyword>
<dbReference type="Proteomes" id="UP000567179">
    <property type="component" value="Unassembled WGS sequence"/>
</dbReference>
<dbReference type="AlphaFoldDB" id="A0A8H5BJ11"/>
<sequence length="292" mass="32638">MSQLNSSPQPIIAFHPAFNRDIVPAVFSVEGVGFKVDVALLTGHSDVLRGMFLDARDIGLPGEGSAEHPIVVPWCTAAAFANFLGWLTHVPWEKSKDNQISRVLDILHICHSFEIQAGVDYAGEELDRLRIRPAHRIFLAGRYGLIHWVGDAVRTLLTNPLSTLEASDRSFLCSEALFLLTQTKEEIDQARRRLAIFPPRPPPDSAPHCEQHKACHTVFEERWLFIVTRRVLSTLNPIALTAIPSLLRESDIPGMADSCKDYVAEWLEGSDRLIVEEDLVTSAIEKMEALCR</sequence>
<evidence type="ECO:0008006" key="3">
    <source>
        <dbReference type="Google" id="ProtNLM"/>
    </source>
</evidence>
<organism evidence="1 2">
    <name type="scientific">Psilocybe cf. subviscida</name>
    <dbReference type="NCBI Taxonomy" id="2480587"/>
    <lineage>
        <taxon>Eukaryota</taxon>
        <taxon>Fungi</taxon>
        <taxon>Dikarya</taxon>
        <taxon>Basidiomycota</taxon>
        <taxon>Agaricomycotina</taxon>
        <taxon>Agaricomycetes</taxon>
        <taxon>Agaricomycetidae</taxon>
        <taxon>Agaricales</taxon>
        <taxon>Agaricineae</taxon>
        <taxon>Strophariaceae</taxon>
        <taxon>Psilocybe</taxon>
    </lineage>
</organism>
<evidence type="ECO:0000313" key="1">
    <source>
        <dbReference type="EMBL" id="KAF5324319.1"/>
    </source>
</evidence>